<dbReference type="EMBL" id="CAKOAT010258487">
    <property type="protein sequence ID" value="CAH8359054.1"/>
    <property type="molecule type" value="Genomic_DNA"/>
</dbReference>
<evidence type="ECO:0000313" key="1">
    <source>
        <dbReference type="EMBL" id="CAH8359054.1"/>
    </source>
</evidence>
<name>A0ABC8KJT7_ERUVS</name>
<protein>
    <submittedName>
        <fullName evidence="1">Uncharacterized protein</fullName>
    </submittedName>
</protein>
<keyword evidence="2" id="KW-1185">Reference proteome</keyword>
<organism evidence="1 2">
    <name type="scientific">Eruca vesicaria subsp. sativa</name>
    <name type="common">Garden rocket</name>
    <name type="synonym">Eruca sativa</name>
    <dbReference type="NCBI Taxonomy" id="29727"/>
    <lineage>
        <taxon>Eukaryota</taxon>
        <taxon>Viridiplantae</taxon>
        <taxon>Streptophyta</taxon>
        <taxon>Embryophyta</taxon>
        <taxon>Tracheophyta</taxon>
        <taxon>Spermatophyta</taxon>
        <taxon>Magnoliopsida</taxon>
        <taxon>eudicotyledons</taxon>
        <taxon>Gunneridae</taxon>
        <taxon>Pentapetalae</taxon>
        <taxon>rosids</taxon>
        <taxon>malvids</taxon>
        <taxon>Brassicales</taxon>
        <taxon>Brassicaceae</taxon>
        <taxon>Brassiceae</taxon>
        <taxon>Eruca</taxon>
    </lineage>
</organism>
<accession>A0ABC8KJT7</accession>
<gene>
    <name evidence="1" type="ORF">ERUC_LOCUS24810</name>
</gene>
<dbReference type="AlphaFoldDB" id="A0ABC8KJT7"/>
<reference evidence="1 2" key="1">
    <citation type="submission" date="2022-03" db="EMBL/GenBank/DDBJ databases">
        <authorList>
            <person name="Macdonald S."/>
            <person name="Ahmed S."/>
            <person name="Newling K."/>
        </authorList>
    </citation>
    <scope>NUCLEOTIDE SEQUENCE [LARGE SCALE GENOMIC DNA]</scope>
</reference>
<proteinExistence type="predicted"/>
<evidence type="ECO:0000313" key="2">
    <source>
        <dbReference type="Proteomes" id="UP001642260"/>
    </source>
</evidence>
<comment type="caution">
    <text evidence="1">The sequence shown here is derived from an EMBL/GenBank/DDBJ whole genome shotgun (WGS) entry which is preliminary data.</text>
</comment>
<sequence length="92" mass="10721">MQYQAIVTEKVVTGRARQRWLGTSKVEIAVKRTRIRRSSSSNNLDWYSKLRLLHTSDHHHHRLLSREEKSKVIWRRECGKNGSVTTGHGSAR</sequence>
<dbReference type="Proteomes" id="UP001642260">
    <property type="component" value="Unassembled WGS sequence"/>
</dbReference>